<evidence type="ECO:0000313" key="1">
    <source>
        <dbReference type="EMBL" id="AGH17221.1"/>
    </source>
</evidence>
<proteinExistence type="predicted"/>
<dbReference type="RefSeq" id="WP_015452816.1">
    <property type="nucleotide sequence ID" value="NC_020549.1"/>
</dbReference>
<dbReference type="GeneID" id="93077457"/>
<evidence type="ECO:0000313" key="2">
    <source>
        <dbReference type="Proteomes" id="UP000011820"/>
    </source>
</evidence>
<sequence>MTKGKKKPDIIRLEYLDRGNTFSSPPEGYRTYYFGACVHHKRFIRCF</sequence>
<dbReference type="Proteomes" id="UP000011820">
    <property type="component" value="Chromosome"/>
</dbReference>
<accession>A0ABN4B1H0</accession>
<dbReference type="EMBL" id="CP004005">
    <property type="protein sequence ID" value="AGH17221.1"/>
    <property type="molecule type" value="Genomic_DNA"/>
</dbReference>
<reference evidence="1 2" key="1">
    <citation type="journal article" date="2013" name="Genome Announc.">
        <title>Complete Genome Sequence of a Chinese Strain of 'Candidatus Liberibacter asiaticus'.</title>
        <authorList>
            <person name="Lin H."/>
            <person name="Han C.S."/>
            <person name="Liu B."/>
            <person name="Lou B."/>
            <person name="Bai X."/>
            <person name="Deng C."/>
            <person name="Civerolo E.L."/>
            <person name="Gupta G."/>
        </authorList>
    </citation>
    <scope>NUCLEOTIDE SEQUENCE [LARGE SCALE GENOMIC DNA]</scope>
    <source>
        <strain evidence="2">gxpsy</strain>
    </source>
</reference>
<organism evidence="1 2">
    <name type="scientific">Candidatus Liberibacter asiaticus str. gxpsy</name>
    <dbReference type="NCBI Taxonomy" id="1174529"/>
    <lineage>
        <taxon>Bacteria</taxon>
        <taxon>Pseudomonadati</taxon>
        <taxon>Pseudomonadota</taxon>
        <taxon>Alphaproteobacteria</taxon>
        <taxon>Hyphomicrobiales</taxon>
        <taxon>Rhizobiaceae</taxon>
        <taxon>Liberibacter</taxon>
    </lineage>
</organism>
<gene>
    <name evidence="1" type="ORF">WSI_04255</name>
</gene>
<protein>
    <submittedName>
        <fullName evidence="1">Uncharacterized protein</fullName>
    </submittedName>
</protein>
<keyword evidence="2" id="KW-1185">Reference proteome</keyword>
<name>A0ABN4B1H0_LIBAS</name>